<dbReference type="Pfam" id="PF13473">
    <property type="entry name" value="Cupredoxin_1"/>
    <property type="match status" value="1"/>
</dbReference>
<dbReference type="InterPro" id="IPR028096">
    <property type="entry name" value="EfeO_Cupredoxin"/>
</dbReference>
<dbReference type="InterPro" id="IPR033138">
    <property type="entry name" value="Cu_oxidase_CS"/>
</dbReference>
<keyword evidence="3" id="KW-0812">Transmembrane</keyword>
<feature type="domain" description="EfeO-type cupredoxin-like" evidence="4">
    <location>
        <begin position="82"/>
        <end position="166"/>
    </location>
</feature>
<organism evidence="5 6">
    <name type="scientific">Candidatus Buchananbacteria bacterium CG10_big_fil_rev_8_21_14_0_10_33_19</name>
    <dbReference type="NCBI Taxonomy" id="1974525"/>
    <lineage>
        <taxon>Bacteria</taxon>
        <taxon>Candidatus Buchananiibacteriota</taxon>
    </lineage>
</organism>
<evidence type="ECO:0000313" key="5">
    <source>
        <dbReference type="EMBL" id="PIS06050.1"/>
    </source>
</evidence>
<evidence type="ECO:0000256" key="2">
    <source>
        <dbReference type="ARBA" id="ARBA00023008"/>
    </source>
</evidence>
<evidence type="ECO:0000259" key="4">
    <source>
        <dbReference type="Pfam" id="PF13473"/>
    </source>
</evidence>
<dbReference type="Proteomes" id="UP000229056">
    <property type="component" value="Unassembled WGS sequence"/>
</dbReference>
<dbReference type="PANTHER" id="PTHR38439:SF3">
    <property type="entry name" value="COPPER-RESISTANT CUPROPROTEIN COPI"/>
    <property type="match status" value="1"/>
</dbReference>
<dbReference type="PROSITE" id="PS00079">
    <property type="entry name" value="MULTICOPPER_OXIDASE1"/>
    <property type="match status" value="1"/>
</dbReference>
<dbReference type="SUPFAM" id="SSF49503">
    <property type="entry name" value="Cupredoxins"/>
    <property type="match status" value="1"/>
</dbReference>
<dbReference type="AlphaFoldDB" id="A0A2H0W5X7"/>
<reference evidence="6" key="1">
    <citation type="submission" date="2017-09" db="EMBL/GenBank/DDBJ databases">
        <title>Depth-based differentiation of microbial function through sediment-hosted aquifers and enrichment of novel symbionts in the deep terrestrial subsurface.</title>
        <authorList>
            <person name="Probst A.J."/>
            <person name="Ladd B."/>
            <person name="Jarett J.K."/>
            <person name="Geller-Mcgrath D.E."/>
            <person name="Sieber C.M.K."/>
            <person name="Emerson J.B."/>
            <person name="Anantharaman K."/>
            <person name="Thomas B.C."/>
            <person name="Malmstrom R."/>
            <person name="Stieglmeier M."/>
            <person name="Klingl A."/>
            <person name="Woyke T."/>
            <person name="Ryan C.M."/>
            <person name="Banfield J.F."/>
        </authorList>
    </citation>
    <scope>NUCLEOTIDE SEQUENCE [LARGE SCALE GENOMIC DNA]</scope>
</reference>
<protein>
    <recommendedName>
        <fullName evidence="4">EfeO-type cupredoxin-like domain-containing protein</fullName>
    </recommendedName>
</protein>
<feature type="transmembrane region" description="Helical" evidence="3">
    <location>
        <begin position="6"/>
        <end position="24"/>
    </location>
</feature>
<keyword evidence="2" id="KW-0186">Copper</keyword>
<dbReference type="GO" id="GO:0046872">
    <property type="term" value="F:metal ion binding"/>
    <property type="evidence" value="ECO:0007669"/>
    <property type="project" value="UniProtKB-KW"/>
</dbReference>
<dbReference type="PANTHER" id="PTHR38439">
    <property type="entry name" value="AURACYANIN-B"/>
    <property type="match status" value="1"/>
</dbReference>
<sequence>MGTNKILLIVALVIIVLAGGYYGYTKMTKESLGDDYMMGDQINDQDGDDINLTMPASDESGEGVDEMMVGGDGQVSGDEMMSDVKEFTVEGDNFAFSVKEIKVKQGDKVKITFNNIEGFHDLIIDEFGVNTGQIRAGESKTVEFIADKTGTFEYYCSVGQHRANGMFGQLIVE</sequence>
<dbReference type="Gene3D" id="2.60.40.420">
    <property type="entry name" value="Cupredoxins - blue copper proteins"/>
    <property type="match status" value="1"/>
</dbReference>
<gene>
    <name evidence="5" type="ORF">COT80_04775</name>
</gene>
<keyword evidence="3" id="KW-0472">Membrane</keyword>
<evidence type="ECO:0000313" key="6">
    <source>
        <dbReference type="Proteomes" id="UP000229056"/>
    </source>
</evidence>
<name>A0A2H0W5X7_9BACT</name>
<dbReference type="InterPro" id="IPR008972">
    <property type="entry name" value="Cupredoxin"/>
</dbReference>
<comment type="caution">
    <text evidence="5">The sequence shown here is derived from an EMBL/GenBank/DDBJ whole genome shotgun (WGS) entry which is preliminary data.</text>
</comment>
<evidence type="ECO:0000256" key="1">
    <source>
        <dbReference type="ARBA" id="ARBA00022723"/>
    </source>
</evidence>
<accession>A0A2H0W5X7</accession>
<keyword evidence="3" id="KW-1133">Transmembrane helix</keyword>
<dbReference type="EMBL" id="PEZY01000012">
    <property type="protein sequence ID" value="PIS06050.1"/>
    <property type="molecule type" value="Genomic_DNA"/>
</dbReference>
<dbReference type="InterPro" id="IPR050845">
    <property type="entry name" value="Cu-binding_ET"/>
</dbReference>
<evidence type="ECO:0000256" key="3">
    <source>
        <dbReference type="SAM" id="Phobius"/>
    </source>
</evidence>
<keyword evidence="1" id="KW-0479">Metal-binding</keyword>
<proteinExistence type="predicted"/>